<evidence type="ECO:0000256" key="4">
    <source>
        <dbReference type="ARBA" id="ARBA00022801"/>
    </source>
</evidence>
<keyword evidence="6 8" id="KW-0106">Calcium</keyword>
<comment type="cofactor">
    <cofactor evidence="8">
        <name>Ca(2+)</name>
        <dbReference type="ChEBI" id="CHEBI:29108"/>
    </cofactor>
    <text evidence="8">Binds 1 Ca(2+) ion per subunit.</text>
</comment>
<keyword evidence="13" id="KW-1185">Reference proteome</keyword>
<comment type="subcellular location">
    <subcellularLocation>
        <location evidence="1">Secreted</location>
        <location evidence="1">Extracellular space</location>
    </subcellularLocation>
</comment>
<sequence>MKLSALLSIAWLVAVAPSVSATPGHGNKHHVVHEKRHAQHPSWKRHVAPPAADQVLPMKIGLKQRGLEHMDRYLLEVADPTSPRFGQHWTAQKVAATFAPDAAAVDQTLQWLADAGIDGARVRLSAGRNWVEFNATVREAEALLNTKYHMYKHTSGAVRTACEAYGVPAHVRRHVDFVMPTVQLDGMRTAKRSLQVMDPAAIQHAAGAAFLDLSPDDLTICDQLMTIGCMRALYGFPAGTTAQAGNQLGIAEWSDYLYLPDLDIFFSNWTSPPIPAGVRPEFISIDGGKIANATVAEAPFVFESAVDFQTAYSIIYPQGTRLYQIGDGVNVDDAGTFNIFLDALDASYCTYGGGDDPSVDPAYPDPQPGGYQGPKQCGGAPLSNVISFSYSQVEAELPVSYQRRQCNEWGKLALLGVSVIHSSGDAGVANRHNAGVPNSCLDEKGSIKTNGTRFSPGFPATCPYLTAVGATQVNDDVNEGEIAASYLSSANPLLNFYSGGGFSNIFRQPPWQVPVVSSYLSDHDPGYGPNVFNRTGRAYPDVAAIGKNAPVVMVGNVWSAYGTSVSAPLFASVVTLLNEQRLAARKKPLGFLNPILYQHPEIFNDITSGGNPGCGTQGFTAVDGWDPVTGLGTPNWNKMAQPYNTINSSTYSSSTTSSTTLNNNTRKGITCLLFPLIY</sequence>
<evidence type="ECO:0000256" key="9">
    <source>
        <dbReference type="SAM" id="MobiDB-lite"/>
    </source>
</evidence>
<dbReference type="SMART" id="SM00944">
    <property type="entry name" value="Pro-kuma_activ"/>
    <property type="match status" value="1"/>
</dbReference>
<feature type="binding site" evidence="8">
    <location>
        <position position="626"/>
    </location>
    <ligand>
        <name>Ca(2+)</name>
        <dbReference type="ChEBI" id="CHEBI:29108"/>
    </ligand>
</feature>
<evidence type="ECO:0000256" key="7">
    <source>
        <dbReference type="ARBA" id="ARBA00023145"/>
    </source>
</evidence>
<protein>
    <recommendedName>
        <fullName evidence="11">Peptidase S53 domain-containing protein</fullName>
    </recommendedName>
</protein>
<keyword evidence="4 8" id="KW-0378">Hydrolase</keyword>
<evidence type="ECO:0000256" key="10">
    <source>
        <dbReference type="SAM" id="SignalP"/>
    </source>
</evidence>
<name>A0AAD9MBC6_9PEZI</name>
<evidence type="ECO:0000256" key="6">
    <source>
        <dbReference type="ARBA" id="ARBA00022837"/>
    </source>
</evidence>
<feature type="domain" description="Peptidase S53" evidence="11">
    <location>
        <begin position="224"/>
        <end position="646"/>
    </location>
</feature>
<dbReference type="EMBL" id="JAQQPM010000003">
    <property type="protein sequence ID" value="KAK2069962.1"/>
    <property type="molecule type" value="Genomic_DNA"/>
</dbReference>
<dbReference type="PANTHER" id="PTHR14218">
    <property type="entry name" value="PROTEASE S8 TRIPEPTIDYL PEPTIDASE I CLN2"/>
    <property type="match status" value="1"/>
</dbReference>
<dbReference type="GO" id="GO:0046872">
    <property type="term" value="F:metal ion binding"/>
    <property type="evidence" value="ECO:0007669"/>
    <property type="project" value="UniProtKB-UniRule"/>
</dbReference>
<dbReference type="GO" id="GO:0006508">
    <property type="term" value="P:proteolysis"/>
    <property type="evidence" value="ECO:0007669"/>
    <property type="project" value="UniProtKB-KW"/>
</dbReference>
<feature type="binding site" evidence="8">
    <location>
        <position position="605"/>
    </location>
    <ligand>
        <name>Ca(2+)</name>
        <dbReference type="ChEBI" id="CHEBI:29108"/>
    </ligand>
</feature>
<feature type="active site" description="Charge relay system" evidence="8">
    <location>
        <position position="307"/>
    </location>
</feature>
<keyword evidence="2 8" id="KW-0645">Protease</keyword>
<dbReference type="SUPFAM" id="SSF52743">
    <property type="entry name" value="Subtilisin-like"/>
    <property type="match status" value="1"/>
</dbReference>
<evidence type="ECO:0000256" key="3">
    <source>
        <dbReference type="ARBA" id="ARBA00022723"/>
    </source>
</evidence>
<feature type="active site" description="Charge relay system" evidence="8">
    <location>
        <position position="564"/>
    </location>
</feature>
<dbReference type="SUPFAM" id="SSF54897">
    <property type="entry name" value="Protease propeptides/inhibitors"/>
    <property type="match status" value="1"/>
</dbReference>
<dbReference type="CDD" id="cd04056">
    <property type="entry name" value="Peptidases_S53"/>
    <property type="match status" value="1"/>
</dbReference>
<dbReference type="AlphaFoldDB" id="A0AAD9MBC6"/>
<evidence type="ECO:0000256" key="5">
    <source>
        <dbReference type="ARBA" id="ARBA00022825"/>
    </source>
</evidence>
<organism evidence="12 13">
    <name type="scientific">Phyllachora maydis</name>
    <dbReference type="NCBI Taxonomy" id="1825666"/>
    <lineage>
        <taxon>Eukaryota</taxon>
        <taxon>Fungi</taxon>
        <taxon>Dikarya</taxon>
        <taxon>Ascomycota</taxon>
        <taxon>Pezizomycotina</taxon>
        <taxon>Sordariomycetes</taxon>
        <taxon>Sordariomycetidae</taxon>
        <taxon>Phyllachorales</taxon>
        <taxon>Phyllachoraceae</taxon>
        <taxon>Phyllachora</taxon>
    </lineage>
</organism>
<reference evidence="12" key="1">
    <citation type="journal article" date="2023" name="Mol. Plant Microbe Interact.">
        <title>Elucidating the Obligate Nature and Biological Capacity of an Invasive Fungal Corn Pathogen.</title>
        <authorList>
            <person name="MacCready J.S."/>
            <person name="Roggenkamp E.M."/>
            <person name="Gdanetz K."/>
            <person name="Chilvers M.I."/>
        </authorList>
    </citation>
    <scope>NUCLEOTIDE SEQUENCE</scope>
    <source>
        <strain evidence="12">PM02</strain>
    </source>
</reference>
<evidence type="ECO:0000313" key="12">
    <source>
        <dbReference type="EMBL" id="KAK2069962.1"/>
    </source>
</evidence>
<feature type="signal peptide" evidence="10">
    <location>
        <begin position="1"/>
        <end position="21"/>
    </location>
</feature>
<feature type="region of interest" description="Disordered" evidence="9">
    <location>
        <begin position="22"/>
        <end position="42"/>
    </location>
</feature>
<feature type="chain" id="PRO_5042074594" description="Peptidase S53 domain-containing protein" evidence="10">
    <location>
        <begin position="22"/>
        <end position="678"/>
    </location>
</feature>
<feature type="binding site" evidence="8">
    <location>
        <position position="624"/>
    </location>
    <ligand>
        <name>Ca(2+)</name>
        <dbReference type="ChEBI" id="CHEBI:29108"/>
    </ligand>
</feature>
<dbReference type="PANTHER" id="PTHR14218:SF19">
    <property type="entry name" value="SERINE PROTEASE AORO, PUTATIVE (AFU_ORTHOLOGUE AFUA_6G10250)-RELATED"/>
    <property type="match status" value="1"/>
</dbReference>
<dbReference type="InterPro" id="IPR015366">
    <property type="entry name" value="S53_propep"/>
</dbReference>
<accession>A0AAD9MBC6</accession>
<dbReference type="Pfam" id="PF09286">
    <property type="entry name" value="Pro-kuma_activ"/>
    <property type="match status" value="1"/>
</dbReference>
<dbReference type="Proteomes" id="UP001217918">
    <property type="component" value="Unassembled WGS sequence"/>
</dbReference>
<proteinExistence type="predicted"/>
<keyword evidence="3 8" id="KW-0479">Metal-binding</keyword>
<evidence type="ECO:0000256" key="8">
    <source>
        <dbReference type="PROSITE-ProRule" id="PRU01032"/>
    </source>
</evidence>
<dbReference type="Gene3D" id="3.40.50.200">
    <property type="entry name" value="Peptidase S8/S53 domain"/>
    <property type="match status" value="1"/>
</dbReference>
<feature type="compositionally biased region" description="Basic residues" evidence="9">
    <location>
        <begin position="26"/>
        <end position="42"/>
    </location>
</feature>
<dbReference type="PROSITE" id="PS51695">
    <property type="entry name" value="SEDOLISIN"/>
    <property type="match status" value="1"/>
</dbReference>
<dbReference type="InterPro" id="IPR030400">
    <property type="entry name" value="Sedolisin_dom"/>
</dbReference>
<dbReference type="CDD" id="cd11377">
    <property type="entry name" value="Pro-peptidase_S53"/>
    <property type="match status" value="1"/>
</dbReference>
<dbReference type="GO" id="GO:0008240">
    <property type="term" value="F:tripeptidyl-peptidase activity"/>
    <property type="evidence" value="ECO:0007669"/>
    <property type="project" value="TreeGrafter"/>
</dbReference>
<gene>
    <name evidence="12" type="ORF">P8C59_004501</name>
</gene>
<dbReference type="GO" id="GO:0004252">
    <property type="term" value="F:serine-type endopeptidase activity"/>
    <property type="evidence" value="ECO:0007669"/>
    <property type="project" value="UniProtKB-UniRule"/>
</dbReference>
<dbReference type="GO" id="GO:0005576">
    <property type="term" value="C:extracellular region"/>
    <property type="evidence" value="ECO:0007669"/>
    <property type="project" value="UniProtKB-SubCell"/>
</dbReference>
<evidence type="ECO:0000259" key="11">
    <source>
        <dbReference type="PROSITE" id="PS51695"/>
    </source>
</evidence>
<keyword evidence="7" id="KW-0865">Zymogen</keyword>
<dbReference type="InterPro" id="IPR050819">
    <property type="entry name" value="Tripeptidyl-peptidase_I"/>
</dbReference>
<evidence type="ECO:0000256" key="1">
    <source>
        <dbReference type="ARBA" id="ARBA00004239"/>
    </source>
</evidence>
<comment type="caution">
    <text evidence="12">The sequence shown here is derived from an EMBL/GenBank/DDBJ whole genome shotgun (WGS) entry which is preliminary data.</text>
</comment>
<keyword evidence="10" id="KW-0732">Signal</keyword>
<evidence type="ECO:0000256" key="2">
    <source>
        <dbReference type="ARBA" id="ARBA00022670"/>
    </source>
</evidence>
<dbReference type="InterPro" id="IPR036852">
    <property type="entry name" value="Peptidase_S8/S53_dom_sf"/>
</dbReference>
<feature type="active site" description="Charge relay system" evidence="8">
    <location>
        <position position="303"/>
    </location>
</feature>
<feature type="binding site" evidence="8">
    <location>
        <position position="606"/>
    </location>
    <ligand>
        <name>Ca(2+)</name>
        <dbReference type="ChEBI" id="CHEBI:29108"/>
    </ligand>
</feature>
<evidence type="ECO:0000313" key="13">
    <source>
        <dbReference type="Proteomes" id="UP001217918"/>
    </source>
</evidence>
<keyword evidence="5 8" id="KW-0720">Serine protease</keyword>